<proteinExistence type="predicted"/>
<organism evidence="1 2">
    <name type="scientific">Pseudomonas monteilii SB3101</name>
    <dbReference type="NCBI Taxonomy" id="1435058"/>
    <lineage>
        <taxon>Bacteria</taxon>
        <taxon>Pseudomonadati</taxon>
        <taxon>Pseudomonadota</taxon>
        <taxon>Gammaproteobacteria</taxon>
        <taxon>Pseudomonadales</taxon>
        <taxon>Pseudomonadaceae</taxon>
        <taxon>Pseudomonas</taxon>
    </lineage>
</organism>
<evidence type="ECO:0000313" key="1">
    <source>
        <dbReference type="EMBL" id="AHC91108.1"/>
    </source>
</evidence>
<protein>
    <submittedName>
        <fullName evidence="1">Uncharacterized protein</fullName>
    </submittedName>
</protein>
<evidence type="ECO:0000313" key="2">
    <source>
        <dbReference type="Proteomes" id="UP000018660"/>
    </source>
</evidence>
<dbReference type="EMBL" id="CP006979">
    <property type="protein sequence ID" value="AHC91108.1"/>
    <property type="molecule type" value="Genomic_DNA"/>
</dbReference>
<name>V9V9P1_9PSED</name>
<dbReference type="Proteomes" id="UP000018660">
    <property type="component" value="Chromosome"/>
</dbReference>
<sequence length="289" mass="32047">MRVHPKSTELFVRENGDTDYSKELAEVLSPYAKQFFNAFLPVVDVVVSTVIPKTLEALSRLPEDWPARFNQLATLSTRSKQAMQLALDRGWFFGWHVSLREVLTLVKAIEDLEPGDLDAYMADYFRESLNAFACALIEKYPDREKPISAAVHAHQELGDDGYLLSIPVFIAQADGICAEWLGIEQPLSKSKGPGASIRAATHAQQVIQGDSHSAELLHPLFELHNSDFLKGSKQRGAGTFDALNRHQVMHGETSDYGSEVNSLKAFSFLVFVGLHLPSVLERNSASSHP</sequence>
<reference evidence="1 2" key="1">
    <citation type="submission" date="2013-12" db="EMBL/GenBank/DDBJ databases">
        <title>Complete Genomes of Pseudomonas monteilii SB3078 and SB3101, two Benzene, Toluene and Ethylbenzene Degrading Bacteria used for Bioaugmentation.</title>
        <authorList>
            <person name="Dueholm M.S."/>
            <person name="Albertsen M."/>
            <person name="D'Imperio S."/>
            <person name="Tale V.P."/>
            <person name="Lewis D."/>
            <person name="Nilsen P.H."/>
            <person name="Nielsen J.L."/>
        </authorList>
    </citation>
    <scope>NUCLEOTIDE SEQUENCE [LARGE SCALE GENOMIC DNA]</scope>
    <source>
        <strain evidence="1 2">SB3101</strain>
    </source>
</reference>
<dbReference type="HOGENOM" id="CLU_1000642_0_0_6"/>
<dbReference type="AlphaFoldDB" id="V9V9P1"/>
<gene>
    <name evidence="1" type="ORF">X970_12390</name>
</gene>
<dbReference type="KEGG" id="pmot:X970_12390"/>
<accession>V9V9P1</accession>